<keyword evidence="3" id="KW-1185">Reference proteome</keyword>
<organism evidence="2 3">
    <name type="scientific">Halolamina salina</name>
    <dbReference type="NCBI Taxonomy" id="1220023"/>
    <lineage>
        <taxon>Archaea</taxon>
        <taxon>Methanobacteriati</taxon>
        <taxon>Methanobacteriota</taxon>
        <taxon>Stenosarchaea group</taxon>
        <taxon>Halobacteria</taxon>
        <taxon>Halobacteriales</taxon>
        <taxon>Haloferacaceae</taxon>
    </lineage>
</organism>
<dbReference type="Proteomes" id="UP001597111">
    <property type="component" value="Unassembled WGS sequence"/>
</dbReference>
<evidence type="ECO:0000313" key="3">
    <source>
        <dbReference type="Proteomes" id="UP001597111"/>
    </source>
</evidence>
<feature type="domain" description="C2H2-type" evidence="1">
    <location>
        <begin position="6"/>
        <end position="29"/>
    </location>
</feature>
<dbReference type="AlphaFoldDB" id="A0ABD6BB91"/>
<dbReference type="EMBL" id="JBHUDH010000176">
    <property type="protein sequence ID" value="MFD1527285.1"/>
    <property type="molecule type" value="Genomic_DNA"/>
</dbReference>
<dbReference type="InterPro" id="IPR055987">
    <property type="entry name" value="DUF7565"/>
</dbReference>
<accession>A0ABD6BB91</accession>
<evidence type="ECO:0000259" key="1">
    <source>
        <dbReference type="PROSITE" id="PS00028"/>
    </source>
</evidence>
<comment type="caution">
    <text evidence="2">The sequence shown here is derived from an EMBL/GenBank/DDBJ whole genome shotgun (WGS) entry which is preliminary data.</text>
</comment>
<dbReference type="InterPro" id="IPR013087">
    <property type="entry name" value="Znf_C2H2_type"/>
</dbReference>
<gene>
    <name evidence="2" type="ORF">ACFR9S_13450</name>
</gene>
<reference evidence="2 3" key="1">
    <citation type="journal article" date="2019" name="Int. J. Syst. Evol. Microbiol.">
        <title>The Global Catalogue of Microorganisms (GCM) 10K type strain sequencing project: providing services to taxonomists for standard genome sequencing and annotation.</title>
        <authorList>
            <consortium name="The Broad Institute Genomics Platform"/>
            <consortium name="The Broad Institute Genome Sequencing Center for Infectious Disease"/>
            <person name="Wu L."/>
            <person name="Ma J."/>
        </authorList>
    </citation>
    <scope>NUCLEOTIDE SEQUENCE [LARGE SCALE GENOMIC DNA]</scope>
    <source>
        <strain evidence="2 3">CGMCC 1.12285</strain>
    </source>
</reference>
<name>A0ABD6BB91_9EURY</name>
<dbReference type="Pfam" id="PF24446">
    <property type="entry name" value="DUF7565"/>
    <property type="match status" value="1"/>
</dbReference>
<dbReference type="PROSITE" id="PS00028">
    <property type="entry name" value="ZINC_FINGER_C2H2_1"/>
    <property type="match status" value="1"/>
</dbReference>
<protein>
    <recommendedName>
        <fullName evidence="1">C2H2-type domain-containing protein</fullName>
    </recommendedName>
</protein>
<proteinExistence type="predicted"/>
<sequence length="99" mass="11051">MSRWNCGIAGCGREFDGPEAVIVHQTTEHQRHECKVCGTIVPEGYFAIRHAFDEHTRAEYVRAYDADGSDVRVREGIKETIEENADLQSVVDELNGNSG</sequence>
<evidence type="ECO:0000313" key="2">
    <source>
        <dbReference type="EMBL" id="MFD1527285.1"/>
    </source>
</evidence>
<dbReference type="RefSeq" id="WP_379731689.1">
    <property type="nucleotide sequence ID" value="NZ_JBHSWZ010000126.1"/>
</dbReference>